<sequence>MGSSSKLRASSRNGPALIRKLRQAGVGTNRPPLPKQPSKQLLKAIEAYNRSAQPSDTDVKRSEGIRSASSTVSRRATLESNDARVSESEEHPRISHRSLGRSQSCPTVQGLPPLERDSDSESLSTRGTGFRTTSKRIRSELHHHGGQNNMLTKHDEEYYSSSSGSSKFSRYSSGSARSTSSSISSPSPPPMPITAPLSVKRKQIEKAKMPDTFRSPSQQRRVEVTLCTSFIPDSPRPPSSFPSHRIRINKTEPQLTIPQGKRHHKQPYTRKIHRSSSFHCDS</sequence>
<proteinExistence type="predicted"/>
<protein>
    <submittedName>
        <fullName evidence="2">Uncharacterized protein</fullName>
    </submittedName>
</protein>
<dbReference type="GeneID" id="66082381"/>
<name>A0A9P7UNW0_9AGAR</name>
<accession>A0A9P7UNW0</accession>
<dbReference type="Proteomes" id="UP001049176">
    <property type="component" value="Chromosome 9"/>
</dbReference>
<evidence type="ECO:0000313" key="2">
    <source>
        <dbReference type="EMBL" id="KAG7087331.1"/>
    </source>
</evidence>
<evidence type="ECO:0000313" key="3">
    <source>
        <dbReference type="Proteomes" id="UP001049176"/>
    </source>
</evidence>
<dbReference type="AlphaFoldDB" id="A0A9P7UNW0"/>
<feature type="compositionally biased region" description="Low complexity" evidence="1">
    <location>
        <begin position="159"/>
        <end position="185"/>
    </location>
</feature>
<feature type="compositionally biased region" description="Basic residues" evidence="1">
    <location>
        <begin position="260"/>
        <end position="276"/>
    </location>
</feature>
<dbReference type="KEGG" id="more:E1B28_013306"/>
<dbReference type="EMBL" id="CM032189">
    <property type="protein sequence ID" value="KAG7087331.1"/>
    <property type="molecule type" value="Genomic_DNA"/>
</dbReference>
<dbReference type="RefSeq" id="XP_043003802.1">
    <property type="nucleotide sequence ID" value="XM_043158455.1"/>
</dbReference>
<feature type="region of interest" description="Disordered" evidence="1">
    <location>
        <begin position="258"/>
        <end position="282"/>
    </location>
</feature>
<gene>
    <name evidence="2" type="ORF">E1B28_013306</name>
</gene>
<feature type="compositionally biased region" description="Low complexity" evidence="1">
    <location>
        <begin position="66"/>
        <end position="75"/>
    </location>
</feature>
<reference evidence="2" key="1">
    <citation type="journal article" date="2021" name="Genome Biol. Evol.">
        <title>The assembled and annotated genome of the fairy-ring fungus Marasmius oreades.</title>
        <authorList>
            <person name="Hiltunen M."/>
            <person name="Ament-Velasquez S.L."/>
            <person name="Johannesson H."/>
        </authorList>
    </citation>
    <scope>NUCLEOTIDE SEQUENCE</scope>
    <source>
        <strain evidence="2">03SP1</strain>
    </source>
</reference>
<organism evidence="2 3">
    <name type="scientific">Marasmius oreades</name>
    <name type="common">fairy-ring Marasmius</name>
    <dbReference type="NCBI Taxonomy" id="181124"/>
    <lineage>
        <taxon>Eukaryota</taxon>
        <taxon>Fungi</taxon>
        <taxon>Dikarya</taxon>
        <taxon>Basidiomycota</taxon>
        <taxon>Agaricomycotina</taxon>
        <taxon>Agaricomycetes</taxon>
        <taxon>Agaricomycetidae</taxon>
        <taxon>Agaricales</taxon>
        <taxon>Marasmiineae</taxon>
        <taxon>Marasmiaceae</taxon>
        <taxon>Marasmius</taxon>
    </lineage>
</organism>
<feature type="compositionally biased region" description="Basic and acidic residues" evidence="1">
    <location>
        <begin position="81"/>
        <end position="93"/>
    </location>
</feature>
<comment type="caution">
    <text evidence="2">The sequence shown here is derived from an EMBL/GenBank/DDBJ whole genome shotgun (WGS) entry which is preliminary data.</text>
</comment>
<evidence type="ECO:0000256" key="1">
    <source>
        <dbReference type="SAM" id="MobiDB-lite"/>
    </source>
</evidence>
<feature type="compositionally biased region" description="Polar residues" evidence="1">
    <location>
        <begin position="121"/>
        <end position="132"/>
    </location>
</feature>
<feature type="region of interest" description="Disordered" evidence="1">
    <location>
        <begin position="1"/>
        <end position="196"/>
    </location>
</feature>
<feature type="compositionally biased region" description="Polar residues" evidence="1">
    <location>
        <begin position="1"/>
        <end position="13"/>
    </location>
</feature>
<keyword evidence="3" id="KW-1185">Reference proteome</keyword>